<evidence type="ECO:0000313" key="5">
    <source>
        <dbReference type="EMBL" id="GLS15391.1"/>
    </source>
</evidence>
<comment type="similarity">
    <text evidence="1">Belongs to the ATP-dependent AMP-binding enzyme family.</text>
</comment>
<evidence type="ECO:0000313" key="6">
    <source>
        <dbReference type="Proteomes" id="UP001156903"/>
    </source>
</evidence>
<gene>
    <name evidence="5" type="ORF">GCM10007935_28260</name>
</gene>
<name>A0ABQ6C592_9BURK</name>
<dbReference type="Gene3D" id="3.30.300.30">
    <property type="match status" value="1"/>
</dbReference>
<reference evidence="6" key="1">
    <citation type="journal article" date="2019" name="Int. J. Syst. Evol. Microbiol.">
        <title>The Global Catalogue of Microorganisms (GCM) 10K type strain sequencing project: providing services to taxonomists for standard genome sequencing and annotation.</title>
        <authorList>
            <consortium name="The Broad Institute Genomics Platform"/>
            <consortium name="The Broad Institute Genome Sequencing Center for Infectious Disease"/>
            <person name="Wu L."/>
            <person name="Ma J."/>
        </authorList>
    </citation>
    <scope>NUCLEOTIDE SEQUENCE [LARGE SCALE GENOMIC DNA]</scope>
    <source>
        <strain evidence="6">NBRC 109341</strain>
    </source>
</reference>
<feature type="domain" description="AMP-dependent synthetase/ligase" evidence="3">
    <location>
        <begin position="32"/>
        <end position="390"/>
    </location>
</feature>
<dbReference type="PANTHER" id="PTHR43201:SF5">
    <property type="entry name" value="MEDIUM-CHAIN ACYL-COA LIGASE ACSF2, MITOCHONDRIAL"/>
    <property type="match status" value="1"/>
</dbReference>
<dbReference type="InterPro" id="IPR020845">
    <property type="entry name" value="AMP-binding_CS"/>
</dbReference>
<dbReference type="Gene3D" id="3.40.50.12780">
    <property type="entry name" value="N-terminal domain of ligase-like"/>
    <property type="match status" value="1"/>
</dbReference>
<dbReference type="PANTHER" id="PTHR43201">
    <property type="entry name" value="ACYL-COA SYNTHETASE"/>
    <property type="match status" value="1"/>
</dbReference>
<dbReference type="EMBL" id="BSPB01000024">
    <property type="protein sequence ID" value="GLS15391.1"/>
    <property type="molecule type" value="Genomic_DNA"/>
</dbReference>
<dbReference type="Proteomes" id="UP001156903">
    <property type="component" value="Unassembled WGS sequence"/>
</dbReference>
<dbReference type="CDD" id="cd17631">
    <property type="entry name" value="FACL_FadD13-like"/>
    <property type="match status" value="1"/>
</dbReference>
<dbReference type="Pfam" id="PF00501">
    <property type="entry name" value="AMP-binding"/>
    <property type="match status" value="1"/>
</dbReference>
<evidence type="ECO:0000256" key="1">
    <source>
        <dbReference type="ARBA" id="ARBA00006432"/>
    </source>
</evidence>
<dbReference type="PROSITE" id="PS00455">
    <property type="entry name" value="AMP_BINDING"/>
    <property type="match status" value="1"/>
</dbReference>
<evidence type="ECO:0000259" key="4">
    <source>
        <dbReference type="Pfam" id="PF13193"/>
    </source>
</evidence>
<dbReference type="NCBIfam" id="NF004837">
    <property type="entry name" value="PRK06187.1"/>
    <property type="match status" value="1"/>
</dbReference>
<dbReference type="InterPro" id="IPR042099">
    <property type="entry name" value="ANL_N_sf"/>
</dbReference>
<organism evidence="5 6">
    <name type="scientific">Hydrogenophaga electricum</name>
    <dbReference type="NCBI Taxonomy" id="1230953"/>
    <lineage>
        <taxon>Bacteria</taxon>
        <taxon>Pseudomonadati</taxon>
        <taxon>Pseudomonadota</taxon>
        <taxon>Betaproteobacteria</taxon>
        <taxon>Burkholderiales</taxon>
        <taxon>Comamonadaceae</taxon>
        <taxon>Hydrogenophaga</taxon>
    </lineage>
</organism>
<dbReference type="SUPFAM" id="SSF56801">
    <property type="entry name" value="Acetyl-CoA synthetase-like"/>
    <property type="match status" value="1"/>
</dbReference>
<evidence type="ECO:0000259" key="3">
    <source>
        <dbReference type="Pfam" id="PF00501"/>
    </source>
</evidence>
<dbReference type="RefSeq" id="WP_234264488.1">
    <property type="nucleotide sequence ID" value="NZ_BSPB01000024.1"/>
</dbReference>
<proteinExistence type="inferred from homology"/>
<comment type="caution">
    <text evidence="5">The sequence shown here is derived from an EMBL/GenBank/DDBJ whole genome shotgun (WGS) entry which is preliminary data.</text>
</comment>
<dbReference type="Pfam" id="PF13193">
    <property type="entry name" value="AMP-binding_C"/>
    <property type="match status" value="1"/>
</dbReference>
<evidence type="ECO:0000256" key="2">
    <source>
        <dbReference type="ARBA" id="ARBA00022598"/>
    </source>
</evidence>
<sequence length="527" mass="56904">MNAGAPAVSLPDWPGSRAGLTTPVLGLATWLRRVAERHPHRPAITCDERTWTYAELQQRVEAMAAVLAAQGLQAGDRVGYLGFNHPLFLVALHACARLNAIFVPLNFRLSGPEIAFIAEDAGLRVLLADAAHRPVVDGIRDGLRCPCYLALDGEAPGWATLPALDRPAAAVPAEQPTAPDDVALIMYTSGTTGHPKGAMLTHGNFWTNNLNGILSNGLRCEDVVLNFAPLFHVGGLCSVSMPAMQAGAHLVLHRAWDAEAVMHDIARHRVSVTFAVPSMLLFMSQHPGFGAADLSSLRTIAVGGAPMPLPLLQRYAERGIPVNQGFGMTETTATVSLLIPERSIDKLGSCGTPALLTEVCLKDYEGRLITEPHQRGELCIRGGNVMRGYWNRPDATAAAFDDEGWFHSGDVAYVDEDGFYFICDRLKDMVISGGENVYPAEVESVLYRHPAVAEVAVIGAPDERWGERVVAVAALKPGEQLTLEALQAFARQELAGYKLPRELRIVDALPRNPTGKVLKARLRQPAP</sequence>
<dbReference type="GO" id="GO:0016874">
    <property type="term" value="F:ligase activity"/>
    <property type="evidence" value="ECO:0007669"/>
    <property type="project" value="UniProtKB-KW"/>
</dbReference>
<dbReference type="InterPro" id="IPR045851">
    <property type="entry name" value="AMP-bd_C_sf"/>
</dbReference>
<keyword evidence="6" id="KW-1185">Reference proteome</keyword>
<keyword evidence="2 5" id="KW-0436">Ligase</keyword>
<dbReference type="InterPro" id="IPR025110">
    <property type="entry name" value="AMP-bd_C"/>
</dbReference>
<dbReference type="InterPro" id="IPR000873">
    <property type="entry name" value="AMP-dep_synth/lig_dom"/>
</dbReference>
<accession>A0ABQ6C592</accession>
<protein>
    <submittedName>
        <fullName evidence="5">Acid--CoA ligase</fullName>
    </submittedName>
</protein>
<feature type="domain" description="AMP-binding enzyme C-terminal" evidence="4">
    <location>
        <begin position="441"/>
        <end position="516"/>
    </location>
</feature>